<dbReference type="Proteomes" id="UP001287356">
    <property type="component" value="Unassembled WGS sequence"/>
</dbReference>
<accession>A0AAE0K4Q0</accession>
<name>A0AAE0K4Q0_9PEZI</name>
<sequence length="75" mass="8178">MRSFGQTPPFLFAVSFLNPSCLNAAEGCATIPWIPMAMSSSNSSIRTTHLLLNVTAPRPAPRSPIRMPWPRVIAP</sequence>
<protein>
    <recommendedName>
        <fullName evidence="4">Secreted protein</fullName>
    </recommendedName>
</protein>
<feature type="signal peptide" evidence="1">
    <location>
        <begin position="1"/>
        <end position="24"/>
    </location>
</feature>
<evidence type="ECO:0008006" key="4">
    <source>
        <dbReference type="Google" id="ProtNLM"/>
    </source>
</evidence>
<feature type="chain" id="PRO_5042074718" description="Secreted protein" evidence="1">
    <location>
        <begin position="25"/>
        <end position="75"/>
    </location>
</feature>
<gene>
    <name evidence="2" type="ORF">B0T24DRAFT_632839</name>
</gene>
<comment type="caution">
    <text evidence="2">The sequence shown here is derived from an EMBL/GenBank/DDBJ whole genome shotgun (WGS) entry which is preliminary data.</text>
</comment>
<evidence type="ECO:0000313" key="3">
    <source>
        <dbReference type="Proteomes" id="UP001287356"/>
    </source>
</evidence>
<keyword evidence="1" id="KW-0732">Signal</keyword>
<organism evidence="2 3">
    <name type="scientific">Lasiosphaeria ovina</name>
    <dbReference type="NCBI Taxonomy" id="92902"/>
    <lineage>
        <taxon>Eukaryota</taxon>
        <taxon>Fungi</taxon>
        <taxon>Dikarya</taxon>
        <taxon>Ascomycota</taxon>
        <taxon>Pezizomycotina</taxon>
        <taxon>Sordariomycetes</taxon>
        <taxon>Sordariomycetidae</taxon>
        <taxon>Sordariales</taxon>
        <taxon>Lasiosphaeriaceae</taxon>
        <taxon>Lasiosphaeria</taxon>
    </lineage>
</organism>
<dbReference type="AlphaFoldDB" id="A0AAE0K4Q0"/>
<evidence type="ECO:0000256" key="1">
    <source>
        <dbReference type="SAM" id="SignalP"/>
    </source>
</evidence>
<keyword evidence="3" id="KW-1185">Reference proteome</keyword>
<proteinExistence type="predicted"/>
<dbReference type="EMBL" id="JAULSN010000006">
    <property type="protein sequence ID" value="KAK3369565.1"/>
    <property type="molecule type" value="Genomic_DNA"/>
</dbReference>
<evidence type="ECO:0000313" key="2">
    <source>
        <dbReference type="EMBL" id="KAK3369565.1"/>
    </source>
</evidence>
<reference evidence="2" key="1">
    <citation type="journal article" date="2023" name="Mol. Phylogenet. Evol.">
        <title>Genome-scale phylogeny and comparative genomics of the fungal order Sordariales.</title>
        <authorList>
            <person name="Hensen N."/>
            <person name="Bonometti L."/>
            <person name="Westerberg I."/>
            <person name="Brannstrom I.O."/>
            <person name="Guillou S."/>
            <person name="Cros-Aarteil S."/>
            <person name="Calhoun S."/>
            <person name="Haridas S."/>
            <person name="Kuo A."/>
            <person name="Mondo S."/>
            <person name="Pangilinan J."/>
            <person name="Riley R."/>
            <person name="LaButti K."/>
            <person name="Andreopoulos B."/>
            <person name="Lipzen A."/>
            <person name="Chen C."/>
            <person name="Yan M."/>
            <person name="Daum C."/>
            <person name="Ng V."/>
            <person name="Clum A."/>
            <person name="Steindorff A."/>
            <person name="Ohm R.A."/>
            <person name="Martin F."/>
            <person name="Silar P."/>
            <person name="Natvig D.O."/>
            <person name="Lalanne C."/>
            <person name="Gautier V."/>
            <person name="Ament-Velasquez S.L."/>
            <person name="Kruys A."/>
            <person name="Hutchinson M.I."/>
            <person name="Powell A.J."/>
            <person name="Barry K."/>
            <person name="Miller A.N."/>
            <person name="Grigoriev I.V."/>
            <person name="Debuchy R."/>
            <person name="Gladieux P."/>
            <person name="Hiltunen Thoren M."/>
            <person name="Johannesson H."/>
        </authorList>
    </citation>
    <scope>NUCLEOTIDE SEQUENCE</scope>
    <source>
        <strain evidence="2">CBS 958.72</strain>
    </source>
</reference>
<reference evidence="2" key="2">
    <citation type="submission" date="2023-06" db="EMBL/GenBank/DDBJ databases">
        <authorList>
            <consortium name="Lawrence Berkeley National Laboratory"/>
            <person name="Haridas S."/>
            <person name="Hensen N."/>
            <person name="Bonometti L."/>
            <person name="Westerberg I."/>
            <person name="Brannstrom I.O."/>
            <person name="Guillou S."/>
            <person name="Cros-Aarteil S."/>
            <person name="Calhoun S."/>
            <person name="Kuo A."/>
            <person name="Mondo S."/>
            <person name="Pangilinan J."/>
            <person name="Riley R."/>
            <person name="Labutti K."/>
            <person name="Andreopoulos B."/>
            <person name="Lipzen A."/>
            <person name="Chen C."/>
            <person name="Yanf M."/>
            <person name="Daum C."/>
            <person name="Ng V."/>
            <person name="Clum A."/>
            <person name="Steindorff A."/>
            <person name="Ohm R."/>
            <person name="Martin F."/>
            <person name="Silar P."/>
            <person name="Natvig D."/>
            <person name="Lalanne C."/>
            <person name="Gautier V."/>
            <person name="Ament-Velasquez S.L."/>
            <person name="Kruys A."/>
            <person name="Hutchinson M.I."/>
            <person name="Powell A.J."/>
            <person name="Barry K."/>
            <person name="Miller A.N."/>
            <person name="Grigoriev I.V."/>
            <person name="Debuchy R."/>
            <person name="Gladieux P."/>
            <person name="Thoren M.H."/>
            <person name="Johannesson H."/>
        </authorList>
    </citation>
    <scope>NUCLEOTIDE SEQUENCE</scope>
    <source>
        <strain evidence="2">CBS 958.72</strain>
    </source>
</reference>